<dbReference type="PANTHER" id="PTHR10954:SF18">
    <property type="entry name" value="RIBONUCLEASE HII"/>
    <property type="match status" value="1"/>
</dbReference>
<evidence type="ECO:0000256" key="5">
    <source>
        <dbReference type="ARBA" id="ARBA00007383"/>
    </source>
</evidence>
<keyword evidence="10" id="KW-0479">Metal-binding</keyword>
<dbReference type="PANTHER" id="PTHR10954">
    <property type="entry name" value="RIBONUCLEASE H2 SUBUNIT A"/>
    <property type="match status" value="1"/>
</dbReference>
<dbReference type="AlphaFoldDB" id="A0A644ZBE3"/>
<dbReference type="GO" id="GO:0004523">
    <property type="term" value="F:RNA-DNA hybrid ribonuclease activity"/>
    <property type="evidence" value="ECO:0007669"/>
    <property type="project" value="UniProtKB-EC"/>
</dbReference>
<evidence type="ECO:0000313" key="15">
    <source>
        <dbReference type="EMBL" id="MPM38212.1"/>
    </source>
</evidence>
<accession>A0A644ZBE3</accession>
<evidence type="ECO:0000256" key="12">
    <source>
        <dbReference type="ARBA" id="ARBA00022801"/>
    </source>
</evidence>
<dbReference type="InterPro" id="IPR022898">
    <property type="entry name" value="RNase_HII"/>
</dbReference>
<dbReference type="GO" id="GO:0003723">
    <property type="term" value="F:RNA binding"/>
    <property type="evidence" value="ECO:0007669"/>
    <property type="project" value="InterPro"/>
</dbReference>
<evidence type="ECO:0000256" key="9">
    <source>
        <dbReference type="ARBA" id="ARBA00022722"/>
    </source>
</evidence>
<dbReference type="GO" id="GO:0032299">
    <property type="term" value="C:ribonuclease H2 complex"/>
    <property type="evidence" value="ECO:0007669"/>
    <property type="project" value="TreeGrafter"/>
</dbReference>
<dbReference type="SUPFAM" id="SSF53098">
    <property type="entry name" value="Ribonuclease H-like"/>
    <property type="match status" value="1"/>
</dbReference>
<comment type="cofactor">
    <cofactor evidence="3">
        <name>Mg(2+)</name>
        <dbReference type="ChEBI" id="CHEBI:18420"/>
    </cofactor>
</comment>
<organism evidence="15">
    <name type="scientific">bioreactor metagenome</name>
    <dbReference type="NCBI Taxonomy" id="1076179"/>
    <lineage>
        <taxon>unclassified sequences</taxon>
        <taxon>metagenomes</taxon>
        <taxon>ecological metagenomes</taxon>
    </lineage>
</organism>
<evidence type="ECO:0000256" key="8">
    <source>
        <dbReference type="ARBA" id="ARBA00022490"/>
    </source>
</evidence>
<keyword evidence="8" id="KW-0963">Cytoplasm</keyword>
<name>A0A644ZBE3_9ZZZZ</name>
<keyword evidence="12 15" id="KW-0378">Hydrolase</keyword>
<evidence type="ECO:0000256" key="10">
    <source>
        <dbReference type="ARBA" id="ARBA00022723"/>
    </source>
</evidence>
<evidence type="ECO:0000259" key="14">
    <source>
        <dbReference type="PROSITE" id="PS51975"/>
    </source>
</evidence>
<dbReference type="InterPro" id="IPR012337">
    <property type="entry name" value="RNaseH-like_sf"/>
</dbReference>
<gene>
    <name evidence="15" type="primary">rnhB_22</name>
    <name evidence="15" type="ORF">SDC9_84841</name>
</gene>
<feature type="domain" description="RNase H type-2" evidence="14">
    <location>
        <begin position="12"/>
        <end position="203"/>
    </location>
</feature>
<dbReference type="GO" id="GO:0005737">
    <property type="term" value="C:cytoplasm"/>
    <property type="evidence" value="ECO:0007669"/>
    <property type="project" value="UniProtKB-SubCell"/>
</dbReference>
<dbReference type="CDD" id="cd07182">
    <property type="entry name" value="RNase_HII_bacteria_HII_like"/>
    <property type="match status" value="1"/>
</dbReference>
<evidence type="ECO:0000256" key="6">
    <source>
        <dbReference type="ARBA" id="ARBA00012180"/>
    </source>
</evidence>
<dbReference type="InterPro" id="IPR001352">
    <property type="entry name" value="RNase_HII/HIII"/>
</dbReference>
<comment type="subcellular location">
    <subcellularLocation>
        <location evidence="4">Cytoplasm</location>
    </subcellularLocation>
</comment>
<dbReference type="EMBL" id="VSSQ01008208">
    <property type="protein sequence ID" value="MPM38212.1"/>
    <property type="molecule type" value="Genomic_DNA"/>
</dbReference>
<keyword evidence="11" id="KW-0255">Endonuclease</keyword>
<evidence type="ECO:0000256" key="11">
    <source>
        <dbReference type="ARBA" id="ARBA00022759"/>
    </source>
</evidence>
<dbReference type="Pfam" id="PF01351">
    <property type="entry name" value="RNase_HII"/>
    <property type="match status" value="1"/>
</dbReference>
<dbReference type="NCBIfam" id="NF000595">
    <property type="entry name" value="PRK00015.1-3"/>
    <property type="match status" value="1"/>
</dbReference>
<sequence>MEHELFAFETPGLICGIDEAGRGPLAGPVVAAAVVLGPAFPLSILGDSKQLTEKQRLYAEEVIKAEALYWAVALASAQEIDRYNILGASLLAMKRSYLKIKSQAPISLALVDGNQRPDLDCATKTIVKGDATIPQIMAASILAKNLRDRYMVLCDKKWPHYQFAKHKGYPTEEHRKACLLYGLSPIHRRSFHIEIPAKQDHAKQQLLF</sequence>
<dbReference type="GO" id="GO:0043137">
    <property type="term" value="P:DNA replication, removal of RNA primer"/>
    <property type="evidence" value="ECO:0007669"/>
    <property type="project" value="TreeGrafter"/>
</dbReference>
<dbReference type="PROSITE" id="PS51975">
    <property type="entry name" value="RNASE_H_2"/>
    <property type="match status" value="1"/>
</dbReference>
<comment type="caution">
    <text evidence="15">The sequence shown here is derived from an EMBL/GenBank/DDBJ whole genome shotgun (WGS) entry which is preliminary data.</text>
</comment>
<protein>
    <recommendedName>
        <fullName evidence="7">Ribonuclease HII</fullName>
        <ecNumber evidence="6">3.1.26.4</ecNumber>
    </recommendedName>
</protein>
<keyword evidence="13" id="KW-0464">Manganese</keyword>
<dbReference type="HAMAP" id="MF_00052_B">
    <property type="entry name" value="RNase_HII_B"/>
    <property type="match status" value="1"/>
</dbReference>
<dbReference type="EC" id="3.1.26.4" evidence="6"/>
<reference evidence="15" key="1">
    <citation type="submission" date="2019-08" db="EMBL/GenBank/DDBJ databases">
        <authorList>
            <person name="Kucharzyk K."/>
            <person name="Murdoch R.W."/>
            <person name="Higgins S."/>
            <person name="Loffler F."/>
        </authorList>
    </citation>
    <scope>NUCLEOTIDE SEQUENCE</scope>
</reference>
<proteinExistence type="inferred from homology"/>
<comment type="similarity">
    <text evidence="5">Belongs to the RNase HII family.</text>
</comment>
<dbReference type="GO" id="GO:0006298">
    <property type="term" value="P:mismatch repair"/>
    <property type="evidence" value="ECO:0007669"/>
    <property type="project" value="TreeGrafter"/>
</dbReference>
<evidence type="ECO:0000256" key="2">
    <source>
        <dbReference type="ARBA" id="ARBA00001936"/>
    </source>
</evidence>
<evidence type="ECO:0000256" key="7">
    <source>
        <dbReference type="ARBA" id="ARBA00019179"/>
    </source>
</evidence>
<dbReference type="Gene3D" id="3.30.420.10">
    <property type="entry name" value="Ribonuclease H-like superfamily/Ribonuclease H"/>
    <property type="match status" value="1"/>
</dbReference>
<evidence type="ECO:0000256" key="4">
    <source>
        <dbReference type="ARBA" id="ARBA00004496"/>
    </source>
</evidence>
<evidence type="ECO:0000256" key="13">
    <source>
        <dbReference type="ARBA" id="ARBA00023211"/>
    </source>
</evidence>
<evidence type="ECO:0000256" key="1">
    <source>
        <dbReference type="ARBA" id="ARBA00000077"/>
    </source>
</evidence>
<comment type="catalytic activity">
    <reaction evidence="1">
        <text>Endonucleolytic cleavage to 5'-phosphomonoester.</text>
        <dbReference type="EC" id="3.1.26.4"/>
    </reaction>
</comment>
<keyword evidence="9" id="KW-0540">Nuclease</keyword>
<dbReference type="InterPro" id="IPR024567">
    <property type="entry name" value="RNase_HII/HIII_dom"/>
</dbReference>
<dbReference type="InterPro" id="IPR036397">
    <property type="entry name" value="RNaseH_sf"/>
</dbReference>
<dbReference type="GO" id="GO:0046872">
    <property type="term" value="F:metal ion binding"/>
    <property type="evidence" value="ECO:0007669"/>
    <property type="project" value="UniProtKB-KW"/>
</dbReference>
<evidence type="ECO:0000256" key="3">
    <source>
        <dbReference type="ARBA" id="ARBA00001946"/>
    </source>
</evidence>
<comment type="cofactor">
    <cofactor evidence="2">
        <name>Mn(2+)</name>
        <dbReference type="ChEBI" id="CHEBI:29035"/>
    </cofactor>
</comment>